<evidence type="ECO:0000256" key="5">
    <source>
        <dbReference type="ARBA" id="ARBA00022605"/>
    </source>
</evidence>
<dbReference type="GO" id="GO:0070403">
    <property type="term" value="F:NAD+ binding"/>
    <property type="evidence" value="ECO:0007669"/>
    <property type="project" value="InterPro"/>
</dbReference>
<evidence type="ECO:0000256" key="3">
    <source>
        <dbReference type="ARBA" id="ARBA00012068"/>
    </source>
</evidence>
<evidence type="ECO:0000256" key="1">
    <source>
        <dbReference type="ARBA" id="ARBA00005067"/>
    </source>
</evidence>
<dbReference type="Pfam" id="PF02153">
    <property type="entry name" value="PDH_N"/>
    <property type="match status" value="1"/>
</dbReference>
<dbReference type="Gene3D" id="1.10.3660.10">
    <property type="entry name" value="6-phosphogluconate dehydrogenase C-terminal like domain"/>
    <property type="match status" value="1"/>
</dbReference>
<dbReference type="InterPro" id="IPR008927">
    <property type="entry name" value="6-PGluconate_DH-like_C_sf"/>
</dbReference>
<comment type="pathway">
    <text evidence="1">Amino-acid biosynthesis; L-tyrosine biosynthesis; (4-hydroxyphenyl)pyruvate from prephenate (NAD(+) route): step 1/1.</text>
</comment>
<dbReference type="PANTHER" id="PTHR21363:SF0">
    <property type="entry name" value="PREPHENATE DEHYDROGENASE [NADP(+)]"/>
    <property type="match status" value="1"/>
</dbReference>
<evidence type="ECO:0000313" key="12">
    <source>
        <dbReference type="Proteomes" id="UP000238220"/>
    </source>
</evidence>
<keyword evidence="12" id="KW-1185">Reference proteome</keyword>
<protein>
    <recommendedName>
        <fullName evidence="3">prephenate dehydrogenase</fullName>
        <ecNumber evidence="3">1.3.1.12</ecNumber>
    </recommendedName>
</protein>
<evidence type="ECO:0000256" key="4">
    <source>
        <dbReference type="ARBA" id="ARBA00022498"/>
    </source>
</evidence>
<dbReference type="RefSeq" id="WP_104232353.1">
    <property type="nucleotide sequence ID" value="NZ_PSNW01000018.1"/>
</dbReference>
<dbReference type="AlphaFoldDB" id="A0A2S5TA82"/>
<dbReference type="EMBL" id="PSNW01000018">
    <property type="protein sequence ID" value="PPE71914.1"/>
    <property type="molecule type" value="Genomic_DNA"/>
</dbReference>
<dbReference type="InterPro" id="IPR003099">
    <property type="entry name" value="Prephen_DH"/>
</dbReference>
<evidence type="ECO:0000256" key="8">
    <source>
        <dbReference type="ARBA" id="ARBA00023141"/>
    </source>
</evidence>
<dbReference type="GO" id="GO:0006571">
    <property type="term" value="P:tyrosine biosynthetic process"/>
    <property type="evidence" value="ECO:0007669"/>
    <property type="project" value="UniProtKB-KW"/>
</dbReference>
<keyword evidence="7" id="KW-0520">NAD</keyword>
<comment type="catalytic activity">
    <reaction evidence="9">
        <text>prephenate + NAD(+) = 3-(4-hydroxyphenyl)pyruvate + CO2 + NADH</text>
        <dbReference type="Rhea" id="RHEA:13869"/>
        <dbReference type="ChEBI" id="CHEBI:16526"/>
        <dbReference type="ChEBI" id="CHEBI:29934"/>
        <dbReference type="ChEBI" id="CHEBI:36242"/>
        <dbReference type="ChEBI" id="CHEBI:57540"/>
        <dbReference type="ChEBI" id="CHEBI:57945"/>
        <dbReference type="EC" id="1.3.1.12"/>
    </reaction>
</comment>
<dbReference type="Proteomes" id="UP000238220">
    <property type="component" value="Unassembled WGS sequence"/>
</dbReference>
<evidence type="ECO:0000256" key="7">
    <source>
        <dbReference type="ARBA" id="ARBA00023027"/>
    </source>
</evidence>
<keyword evidence="8" id="KW-0057">Aromatic amino acid biosynthesis</keyword>
<keyword evidence="5" id="KW-0028">Amino-acid biosynthesis</keyword>
<reference evidence="11 12" key="1">
    <citation type="submission" date="2018-02" db="EMBL/GenBank/DDBJ databases">
        <title>Genome sequencing of Solimonas sp. HR-BB.</title>
        <authorList>
            <person name="Lee Y."/>
            <person name="Jeon C.O."/>
        </authorList>
    </citation>
    <scope>NUCLEOTIDE SEQUENCE [LARGE SCALE GENOMIC DNA]</scope>
    <source>
        <strain evidence="11 12">HR-BB</strain>
    </source>
</reference>
<sequence length="297" mass="31657">MSVQRLAVIGLGLIGGSFARAVRKAGAVREVVGYDADPARVAAALELGVATVAAASLEEAVREADVVLLSVPVLQTREVLSQLASYLRPDAILTDVGSTKVSVEQDVAAVFGALPARFVGGHPVAGNEKSGVEASFAELFQGRRCILTPHAHQDPAALATVRGLWEAAGSLVCEMSAEHHDEVLAATSHLPHVLAFALVDFLNTLDSRKEIFAYAAGGFRDFTRIASSSPKMWQDITRANRSAVLGALDGYLGELHKLRDAITQDDGPAILEIYTRARDARERYLELVERPAAAKKP</sequence>
<gene>
    <name evidence="11" type="ORF">C3942_21105</name>
</gene>
<comment type="caution">
    <text evidence="11">The sequence shown here is derived from an EMBL/GenBank/DDBJ whole genome shotgun (WGS) entry which is preliminary data.</text>
</comment>
<dbReference type="PROSITE" id="PS51176">
    <property type="entry name" value="PDH_ADH"/>
    <property type="match status" value="1"/>
</dbReference>
<dbReference type="GO" id="GO:0004665">
    <property type="term" value="F:prephenate dehydrogenase (NADP+) activity"/>
    <property type="evidence" value="ECO:0007669"/>
    <property type="project" value="InterPro"/>
</dbReference>
<dbReference type="PANTHER" id="PTHR21363">
    <property type="entry name" value="PREPHENATE DEHYDROGENASE"/>
    <property type="match status" value="1"/>
</dbReference>
<dbReference type="Gene3D" id="3.40.50.720">
    <property type="entry name" value="NAD(P)-binding Rossmann-like Domain"/>
    <property type="match status" value="1"/>
</dbReference>
<dbReference type="GO" id="GO:0008977">
    <property type="term" value="F:prephenate dehydrogenase (NAD+) activity"/>
    <property type="evidence" value="ECO:0007669"/>
    <property type="project" value="UniProtKB-EC"/>
</dbReference>
<comment type="similarity">
    <text evidence="2">Belongs to the prephenate/arogenate dehydrogenase family.</text>
</comment>
<evidence type="ECO:0000313" key="11">
    <source>
        <dbReference type="EMBL" id="PPE71914.1"/>
    </source>
</evidence>
<evidence type="ECO:0000256" key="6">
    <source>
        <dbReference type="ARBA" id="ARBA00023002"/>
    </source>
</evidence>
<dbReference type="FunFam" id="1.10.3660.10:FF:000003">
    <property type="entry name" value="Prephenate dehydrogenase"/>
    <property type="match status" value="1"/>
</dbReference>
<keyword evidence="4" id="KW-0827">Tyrosine biosynthesis</keyword>
<name>A0A2S5TA82_9GAMM</name>
<organism evidence="11 12">
    <name type="scientific">Solimonas fluminis</name>
    <dbReference type="NCBI Taxonomy" id="2086571"/>
    <lineage>
        <taxon>Bacteria</taxon>
        <taxon>Pseudomonadati</taxon>
        <taxon>Pseudomonadota</taxon>
        <taxon>Gammaproteobacteria</taxon>
        <taxon>Nevskiales</taxon>
        <taxon>Nevskiaceae</taxon>
        <taxon>Solimonas</taxon>
    </lineage>
</organism>
<accession>A0A2S5TA82</accession>
<dbReference type="InterPro" id="IPR036291">
    <property type="entry name" value="NAD(P)-bd_dom_sf"/>
</dbReference>
<dbReference type="EC" id="1.3.1.12" evidence="3"/>
<dbReference type="InterPro" id="IPR050812">
    <property type="entry name" value="Preph/Arog_dehydrog"/>
</dbReference>
<dbReference type="InterPro" id="IPR046826">
    <property type="entry name" value="PDH_N"/>
</dbReference>
<dbReference type="Pfam" id="PF20463">
    <property type="entry name" value="PDH_C"/>
    <property type="match status" value="1"/>
</dbReference>
<feature type="domain" description="Prephenate/arogenate dehydrogenase" evidence="10">
    <location>
        <begin position="4"/>
        <end position="292"/>
    </location>
</feature>
<dbReference type="InterPro" id="IPR046825">
    <property type="entry name" value="PDH_C"/>
</dbReference>
<dbReference type="SUPFAM" id="SSF51735">
    <property type="entry name" value="NAD(P)-binding Rossmann-fold domains"/>
    <property type="match status" value="1"/>
</dbReference>
<evidence type="ECO:0000259" key="10">
    <source>
        <dbReference type="PROSITE" id="PS51176"/>
    </source>
</evidence>
<dbReference type="SUPFAM" id="SSF48179">
    <property type="entry name" value="6-phosphogluconate dehydrogenase C-terminal domain-like"/>
    <property type="match status" value="1"/>
</dbReference>
<proteinExistence type="inferred from homology"/>
<evidence type="ECO:0000256" key="2">
    <source>
        <dbReference type="ARBA" id="ARBA00007964"/>
    </source>
</evidence>
<keyword evidence="6" id="KW-0560">Oxidoreductase</keyword>
<dbReference type="OrthoDB" id="9809920at2"/>
<evidence type="ECO:0000256" key="9">
    <source>
        <dbReference type="ARBA" id="ARBA00049260"/>
    </source>
</evidence>
<dbReference type="FunFam" id="3.40.50.720:FF:000208">
    <property type="entry name" value="Prephenate dehydrogenase"/>
    <property type="match status" value="1"/>
</dbReference>